<evidence type="ECO:0000256" key="1">
    <source>
        <dbReference type="SAM" id="Phobius"/>
    </source>
</evidence>
<name>A0A023G031_AMBPA</name>
<keyword evidence="1" id="KW-0472">Membrane</keyword>
<dbReference type="EMBL" id="GBBL01000178">
    <property type="protein sequence ID" value="JAC27142.1"/>
    <property type="molecule type" value="mRNA"/>
</dbReference>
<sequence length="105" mass="11853">MCWVLLFVPSVVAFPLPKEVNVVQWASVYGLVACLVPFLCIQVIGYHGSCHEVQANCMHPLHRKAASPTPLQLARFHAKPNPRNFHNFICRPNFLASAATFAFYW</sequence>
<evidence type="ECO:0000313" key="2">
    <source>
        <dbReference type="EMBL" id="JAC27142.1"/>
    </source>
</evidence>
<reference evidence="2" key="1">
    <citation type="submission" date="2014-03" db="EMBL/GenBank/DDBJ databases">
        <title>The sialotranscriptome of Amblyomma triste, Amblyomma parvum and Amblyomma cajennense ticks, uncovered by 454-based RNA-seq.</title>
        <authorList>
            <person name="Garcia G.R."/>
            <person name="Gardinassi L.G."/>
            <person name="Ribeiro J.M."/>
            <person name="Anatrielo E."/>
            <person name="Ferreira B.R."/>
            <person name="Moreira H.N."/>
            <person name="Mafra C."/>
            <person name="Olegario M.M."/>
            <person name="Szabo P.J."/>
            <person name="Miranda-Santos I.K."/>
            <person name="Maruyama S.R."/>
        </authorList>
    </citation>
    <scope>NUCLEOTIDE SEQUENCE</scope>
    <source>
        <strain evidence="2">Araguapaz</strain>
        <tissue evidence="2">Salivary glands</tissue>
    </source>
</reference>
<keyword evidence="1" id="KW-0812">Transmembrane</keyword>
<dbReference type="AlphaFoldDB" id="A0A023G031"/>
<organism evidence="2">
    <name type="scientific">Amblyomma parvum</name>
    <name type="common">South American tick</name>
    <dbReference type="NCBI Taxonomy" id="251391"/>
    <lineage>
        <taxon>Eukaryota</taxon>
        <taxon>Metazoa</taxon>
        <taxon>Ecdysozoa</taxon>
        <taxon>Arthropoda</taxon>
        <taxon>Chelicerata</taxon>
        <taxon>Arachnida</taxon>
        <taxon>Acari</taxon>
        <taxon>Parasitiformes</taxon>
        <taxon>Ixodida</taxon>
        <taxon>Ixodoidea</taxon>
        <taxon>Ixodidae</taxon>
        <taxon>Amblyomminae</taxon>
        <taxon>Amblyomma</taxon>
    </lineage>
</organism>
<keyword evidence="1" id="KW-1133">Transmembrane helix</keyword>
<accession>A0A023G031</accession>
<feature type="transmembrane region" description="Helical" evidence="1">
    <location>
        <begin position="23"/>
        <end position="44"/>
    </location>
</feature>
<protein>
    <submittedName>
        <fullName evidence="2">Putative secreted protein</fullName>
    </submittedName>
</protein>
<proteinExistence type="evidence at transcript level"/>
<feature type="non-terminal residue" evidence="2">
    <location>
        <position position="105"/>
    </location>
</feature>